<sequence length="170" mass="17145">MASTMRSTFAKVLVAAVAVSSVGVALAHEGHEHAPAPAPMGMSAASGLLPTTVVTSLIVAITGFVAARIRLSRHGVLYMYKGSCFTKVLEGAEAGRTYVAYDIVMRPSVAKVLVAAVAVSGVGLALAHDGHAHAPAPGPMATSAASGLLPSTFVTSMIVAMTGFLAARCL</sequence>
<feature type="signal peptide" evidence="2">
    <location>
        <begin position="1"/>
        <end position="27"/>
    </location>
</feature>
<feature type="transmembrane region" description="Helical" evidence="1">
    <location>
        <begin position="109"/>
        <end position="128"/>
    </location>
</feature>
<dbReference type="AlphaFoldDB" id="A0A176WI21"/>
<keyword evidence="4" id="KW-1185">Reference proteome</keyword>
<feature type="transmembrane region" description="Helical" evidence="1">
    <location>
        <begin position="51"/>
        <end position="71"/>
    </location>
</feature>
<accession>A0A176WI21</accession>
<proteinExistence type="predicted"/>
<evidence type="ECO:0000313" key="3">
    <source>
        <dbReference type="EMBL" id="OAE31945.1"/>
    </source>
</evidence>
<reference evidence="3" key="1">
    <citation type="submission" date="2016-03" db="EMBL/GenBank/DDBJ databases">
        <title>Mechanisms controlling the formation of the plant cell surface in tip-growing cells are functionally conserved among land plants.</title>
        <authorList>
            <person name="Honkanen S."/>
            <person name="Jones V.A."/>
            <person name="Morieri G."/>
            <person name="Champion C."/>
            <person name="Hetherington A.J."/>
            <person name="Kelly S."/>
            <person name="Saint-Marcoux D."/>
            <person name="Proust H."/>
            <person name="Prescott H."/>
            <person name="Dolan L."/>
        </authorList>
    </citation>
    <scope>NUCLEOTIDE SEQUENCE [LARGE SCALE GENOMIC DNA]</scope>
    <source>
        <tissue evidence="3">Whole gametophyte</tissue>
    </source>
</reference>
<keyword evidence="1" id="KW-1133">Transmembrane helix</keyword>
<gene>
    <name evidence="3" type="ORF">AXG93_4485s1320</name>
</gene>
<name>A0A176WI21_MARPO</name>
<feature type="chain" id="PRO_5008052501" description="CASP-like protein" evidence="2">
    <location>
        <begin position="28"/>
        <end position="170"/>
    </location>
</feature>
<feature type="transmembrane region" description="Helical" evidence="1">
    <location>
        <begin position="148"/>
        <end position="167"/>
    </location>
</feature>
<comment type="caution">
    <text evidence="3">The sequence shown here is derived from an EMBL/GenBank/DDBJ whole genome shotgun (WGS) entry which is preliminary data.</text>
</comment>
<dbReference type="EMBL" id="LVLJ01000940">
    <property type="protein sequence ID" value="OAE31945.1"/>
    <property type="molecule type" value="Genomic_DNA"/>
</dbReference>
<evidence type="ECO:0000256" key="2">
    <source>
        <dbReference type="SAM" id="SignalP"/>
    </source>
</evidence>
<dbReference type="Proteomes" id="UP000077202">
    <property type="component" value="Unassembled WGS sequence"/>
</dbReference>
<protein>
    <recommendedName>
        <fullName evidence="5">CASP-like protein</fullName>
    </recommendedName>
</protein>
<evidence type="ECO:0000256" key="1">
    <source>
        <dbReference type="SAM" id="Phobius"/>
    </source>
</evidence>
<organism evidence="3 4">
    <name type="scientific">Marchantia polymorpha subsp. ruderalis</name>
    <dbReference type="NCBI Taxonomy" id="1480154"/>
    <lineage>
        <taxon>Eukaryota</taxon>
        <taxon>Viridiplantae</taxon>
        <taxon>Streptophyta</taxon>
        <taxon>Embryophyta</taxon>
        <taxon>Marchantiophyta</taxon>
        <taxon>Marchantiopsida</taxon>
        <taxon>Marchantiidae</taxon>
        <taxon>Marchantiales</taxon>
        <taxon>Marchantiaceae</taxon>
        <taxon>Marchantia</taxon>
    </lineage>
</organism>
<keyword evidence="1" id="KW-0472">Membrane</keyword>
<evidence type="ECO:0008006" key="5">
    <source>
        <dbReference type="Google" id="ProtNLM"/>
    </source>
</evidence>
<keyword evidence="1" id="KW-0812">Transmembrane</keyword>
<evidence type="ECO:0000313" key="4">
    <source>
        <dbReference type="Proteomes" id="UP000077202"/>
    </source>
</evidence>
<keyword evidence="2" id="KW-0732">Signal</keyword>